<evidence type="ECO:0000256" key="1">
    <source>
        <dbReference type="SAM" id="Phobius"/>
    </source>
</evidence>
<feature type="transmembrane region" description="Helical" evidence="1">
    <location>
        <begin position="113"/>
        <end position="130"/>
    </location>
</feature>
<keyword evidence="3" id="KW-1185">Reference proteome</keyword>
<keyword evidence="1" id="KW-0812">Transmembrane</keyword>
<proteinExistence type="predicted"/>
<evidence type="ECO:0000313" key="2">
    <source>
        <dbReference type="EMBL" id="CCI49095.1"/>
    </source>
</evidence>
<evidence type="ECO:0000313" key="3">
    <source>
        <dbReference type="Proteomes" id="UP000053237"/>
    </source>
</evidence>
<gene>
    <name evidence="2" type="ORF">BN9_103490</name>
</gene>
<accession>A0A024GRV4</accession>
<keyword evidence="1" id="KW-0472">Membrane</keyword>
<keyword evidence="1" id="KW-1133">Transmembrane helix</keyword>
<reference evidence="2 3" key="1">
    <citation type="submission" date="2012-05" db="EMBL/GenBank/DDBJ databases">
        <title>Recombination and specialization in a pathogen metapopulation.</title>
        <authorList>
            <person name="Gardiner A."/>
            <person name="Kemen E."/>
            <person name="Schultz-Larsen T."/>
            <person name="MacLean D."/>
            <person name="Van Oosterhout C."/>
            <person name="Jones J.D.G."/>
        </authorList>
    </citation>
    <scope>NUCLEOTIDE SEQUENCE [LARGE SCALE GENOMIC DNA]</scope>
    <source>
        <strain evidence="2 3">Ac Nc2</strain>
    </source>
</reference>
<dbReference type="Proteomes" id="UP000053237">
    <property type="component" value="Unassembled WGS sequence"/>
</dbReference>
<dbReference type="AlphaFoldDB" id="A0A024GRV4"/>
<dbReference type="InParanoid" id="A0A024GRV4"/>
<sequence length="163" mass="18393">MPFTDTKHRIMLTTLRCSSYTVIFIFKESQLVELFAALLKICVATFSRLIHGLADISRTKQSSTSHDVDLVKFITRSFWKNKKWGKQHSMILVIPFLGKKNGKCKIKNKGRSALYLLAFLMIGRWGGAPITTSRIILHGCFFSIFRGSACVFLILISSSRATA</sequence>
<feature type="transmembrane region" description="Helical" evidence="1">
    <location>
        <begin position="136"/>
        <end position="156"/>
    </location>
</feature>
<dbReference type="EMBL" id="CAIX01000272">
    <property type="protein sequence ID" value="CCI49095.1"/>
    <property type="molecule type" value="Genomic_DNA"/>
</dbReference>
<protein>
    <submittedName>
        <fullName evidence="2">Uncharacterized protein</fullName>
    </submittedName>
</protein>
<organism evidence="2 3">
    <name type="scientific">Albugo candida</name>
    <dbReference type="NCBI Taxonomy" id="65357"/>
    <lineage>
        <taxon>Eukaryota</taxon>
        <taxon>Sar</taxon>
        <taxon>Stramenopiles</taxon>
        <taxon>Oomycota</taxon>
        <taxon>Peronosporomycetes</taxon>
        <taxon>Albuginales</taxon>
        <taxon>Albuginaceae</taxon>
        <taxon>Albugo</taxon>
    </lineage>
</organism>
<name>A0A024GRV4_9STRA</name>
<comment type="caution">
    <text evidence="2">The sequence shown here is derived from an EMBL/GenBank/DDBJ whole genome shotgun (WGS) entry which is preliminary data.</text>
</comment>